<feature type="compositionally biased region" description="Basic and acidic residues" evidence="1">
    <location>
        <begin position="1"/>
        <end position="18"/>
    </location>
</feature>
<sequence>MTVHRTMTEEERKERETDLADYSEDLRLQLQAANEKTK</sequence>
<feature type="non-terminal residue" evidence="2">
    <location>
        <position position="38"/>
    </location>
</feature>
<accession>X1HP19</accession>
<evidence type="ECO:0000313" key="2">
    <source>
        <dbReference type="EMBL" id="GAH71237.1"/>
    </source>
</evidence>
<organism evidence="2">
    <name type="scientific">marine sediment metagenome</name>
    <dbReference type="NCBI Taxonomy" id="412755"/>
    <lineage>
        <taxon>unclassified sequences</taxon>
        <taxon>metagenomes</taxon>
        <taxon>ecological metagenomes</taxon>
    </lineage>
</organism>
<feature type="region of interest" description="Disordered" evidence="1">
    <location>
        <begin position="1"/>
        <end position="25"/>
    </location>
</feature>
<gene>
    <name evidence="2" type="ORF">S03H2_49286</name>
</gene>
<proteinExistence type="predicted"/>
<protein>
    <submittedName>
        <fullName evidence="2">Uncharacterized protein</fullName>
    </submittedName>
</protein>
<dbReference type="AlphaFoldDB" id="X1HP19"/>
<name>X1HP19_9ZZZZ</name>
<comment type="caution">
    <text evidence="2">The sequence shown here is derived from an EMBL/GenBank/DDBJ whole genome shotgun (WGS) entry which is preliminary data.</text>
</comment>
<evidence type="ECO:0000256" key="1">
    <source>
        <dbReference type="SAM" id="MobiDB-lite"/>
    </source>
</evidence>
<reference evidence="2" key="1">
    <citation type="journal article" date="2014" name="Front. Microbiol.">
        <title>High frequency of phylogenetically diverse reductive dehalogenase-homologous genes in deep subseafloor sedimentary metagenomes.</title>
        <authorList>
            <person name="Kawai M."/>
            <person name="Futagami T."/>
            <person name="Toyoda A."/>
            <person name="Takaki Y."/>
            <person name="Nishi S."/>
            <person name="Hori S."/>
            <person name="Arai W."/>
            <person name="Tsubouchi T."/>
            <person name="Morono Y."/>
            <person name="Uchiyama I."/>
            <person name="Ito T."/>
            <person name="Fujiyama A."/>
            <person name="Inagaki F."/>
            <person name="Takami H."/>
        </authorList>
    </citation>
    <scope>NUCLEOTIDE SEQUENCE</scope>
    <source>
        <strain evidence="2">Expedition CK06-06</strain>
    </source>
</reference>
<dbReference type="EMBL" id="BARU01031134">
    <property type="protein sequence ID" value="GAH71237.1"/>
    <property type="molecule type" value="Genomic_DNA"/>
</dbReference>